<keyword evidence="2 4" id="KW-0238">DNA-binding</keyword>
<dbReference type="SUPFAM" id="SSF46689">
    <property type="entry name" value="Homeodomain-like"/>
    <property type="match status" value="1"/>
</dbReference>
<proteinExistence type="predicted"/>
<dbReference type="SUPFAM" id="SSF48498">
    <property type="entry name" value="Tetracyclin repressor-like, C-terminal domain"/>
    <property type="match status" value="1"/>
</dbReference>
<dbReference type="PANTHER" id="PTHR30055:SF146">
    <property type="entry name" value="HTH-TYPE TRANSCRIPTIONAL DUAL REGULATOR CECR"/>
    <property type="match status" value="1"/>
</dbReference>
<dbReference type="RefSeq" id="WP_142903015.1">
    <property type="nucleotide sequence ID" value="NZ_ML660088.1"/>
</dbReference>
<evidence type="ECO:0000256" key="2">
    <source>
        <dbReference type="ARBA" id="ARBA00023125"/>
    </source>
</evidence>
<comment type="caution">
    <text evidence="7">The sequence shown here is derived from an EMBL/GenBank/DDBJ whole genome shotgun (WGS) entry which is preliminary data.</text>
</comment>
<dbReference type="Proteomes" id="UP000319732">
    <property type="component" value="Unassembled WGS sequence"/>
</dbReference>
<dbReference type="OrthoDB" id="8535430at2"/>
<dbReference type="InterPro" id="IPR050109">
    <property type="entry name" value="HTH-type_TetR-like_transc_reg"/>
</dbReference>
<organism evidence="7 8">
    <name type="scientific">Exilibacterium tricleocarpae</name>
    <dbReference type="NCBI Taxonomy" id="2591008"/>
    <lineage>
        <taxon>Bacteria</taxon>
        <taxon>Pseudomonadati</taxon>
        <taxon>Pseudomonadota</taxon>
        <taxon>Gammaproteobacteria</taxon>
        <taxon>Cellvibrionales</taxon>
        <taxon>Cellvibrionaceae</taxon>
        <taxon>Exilibacterium</taxon>
    </lineage>
</organism>
<dbReference type="InterPro" id="IPR009057">
    <property type="entry name" value="Homeodomain-like_sf"/>
</dbReference>
<dbReference type="PANTHER" id="PTHR30055">
    <property type="entry name" value="HTH-TYPE TRANSCRIPTIONAL REGULATOR RUTR"/>
    <property type="match status" value="1"/>
</dbReference>
<feature type="domain" description="HTH tetR-type" evidence="6">
    <location>
        <begin position="28"/>
        <end position="88"/>
    </location>
</feature>
<accession>A0A545U5R3</accession>
<dbReference type="PROSITE" id="PS50977">
    <property type="entry name" value="HTH_TETR_2"/>
    <property type="match status" value="1"/>
</dbReference>
<dbReference type="InterPro" id="IPR036271">
    <property type="entry name" value="Tet_transcr_reg_TetR-rel_C_sf"/>
</dbReference>
<dbReference type="InterPro" id="IPR001647">
    <property type="entry name" value="HTH_TetR"/>
</dbReference>
<protein>
    <submittedName>
        <fullName evidence="7">TetR/AcrR family transcriptional regulator</fullName>
    </submittedName>
</protein>
<feature type="region of interest" description="Disordered" evidence="5">
    <location>
        <begin position="1"/>
        <end position="29"/>
    </location>
</feature>
<dbReference type="Gene3D" id="1.10.10.60">
    <property type="entry name" value="Homeodomain-like"/>
    <property type="match status" value="1"/>
</dbReference>
<feature type="compositionally biased region" description="Basic and acidic residues" evidence="5">
    <location>
        <begin position="1"/>
        <end position="11"/>
    </location>
</feature>
<feature type="DNA-binding region" description="H-T-H motif" evidence="4">
    <location>
        <begin position="51"/>
        <end position="70"/>
    </location>
</feature>
<dbReference type="PRINTS" id="PR00455">
    <property type="entry name" value="HTHTETR"/>
</dbReference>
<dbReference type="Gene3D" id="1.10.357.10">
    <property type="entry name" value="Tetracycline Repressor, domain 2"/>
    <property type="match status" value="1"/>
</dbReference>
<keyword evidence="8" id="KW-1185">Reference proteome</keyword>
<dbReference type="FunFam" id="1.10.10.60:FF:000141">
    <property type="entry name" value="TetR family transcriptional regulator"/>
    <property type="match status" value="1"/>
</dbReference>
<evidence type="ECO:0000256" key="4">
    <source>
        <dbReference type="PROSITE-ProRule" id="PRU00335"/>
    </source>
</evidence>
<dbReference type="EMBL" id="VHSG01000005">
    <property type="protein sequence ID" value="TQV84809.1"/>
    <property type="molecule type" value="Genomic_DNA"/>
</dbReference>
<keyword evidence="1" id="KW-0805">Transcription regulation</keyword>
<evidence type="ECO:0000313" key="7">
    <source>
        <dbReference type="EMBL" id="TQV84809.1"/>
    </source>
</evidence>
<dbReference type="Pfam" id="PF14246">
    <property type="entry name" value="TetR_C_7"/>
    <property type="match status" value="1"/>
</dbReference>
<dbReference type="GO" id="GO:0003700">
    <property type="term" value="F:DNA-binding transcription factor activity"/>
    <property type="evidence" value="ECO:0007669"/>
    <property type="project" value="TreeGrafter"/>
</dbReference>
<evidence type="ECO:0000256" key="3">
    <source>
        <dbReference type="ARBA" id="ARBA00023163"/>
    </source>
</evidence>
<sequence>MTTDNIDHPATDRPAAASLQPRGRSRSEEKRQQIFDTAANLFATNGYTGTSMDQIAEAAGVSKQTVYSHFGDKQGLFIASIRHKCIVNALDADFFQCDLPPREVLLKLAQNFIELLLSEGAVRVHRVCVGGAEQHPEVSQMFYEAGPQPLVELLTNYLQSQADRGELALDNARHAASQFLSMINGDAPFRAVLGLEQQHSAEELDSYNRSCVDMFLRAYRP</sequence>
<dbReference type="AlphaFoldDB" id="A0A545U5R3"/>
<name>A0A545U5R3_9GAMM</name>
<evidence type="ECO:0000256" key="1">
    <source>
        <dbReference type="ARBA" id="ARBA00023015"/>
    </source>
</evidence>
<gene>
    <name evidence="7" type="ORF">FKG94_04650</name>
</gene>
<dbReference type="Pfam" id="PF00440">
    <property type="entry name" value="TetR_N"/>
    <property type="match status" value="1"/>
</dbReference>
<evidence type="ECO:0000259" key="6">
    <source>
        <dbReference type="PROSITE" id="PS50977"/>
    </source>
</evidence>
<dbReference type="InterPro" id="IPR039536">
    <property type="entry name" value="TetR_C_Proteobacteria"/>
</dbReference>
<evidence type="ECO:0000313" key="8">
    <source>
        <dbReference type="Proteomes" id="UP000319732"/>
    </source>
</evidence>
<reference evidence="7 8" key="1">
    <citation type="submission" date="2019-06" db="EMBL/GenBank/DDBJ databases">
        <title>Whole genome sequence for Cellvibrionaceae sp. R142.</title>
        <authorList>
            <person name="Wang G."/>
        </authorList>
    </citation>
    <scope>NUCLEOTIDE SEQUENCE [LARGE SCALE GENOMIC DNA]</scope>
    <source>
        <strain evidence="7 8">R142</strain>
    </source>
</reference>
<evidence type="ECO:0000256" key="5">
    <source>
        <dbReference type="SAM" id="MobiDB-lite"/>
    </source>
</evidence>
<dbReference type="GO" id="GO:0000976">
    <property type="term" value="F:transcription cis-regulatory region binding"/>
    <property type="evidence" value="ECO:0007669"/>
    <property type="project" value="TreeGrafter"/>
</dbReference>
<keyword evidence="3" id="KW-0804">Transcription</keyword>